<feature type="repeat" description="WD" evidence="3">
    <location>
        <begin position="146"/>
        <end position="177"/>
    </location>
</feature>
<dbReference type="PROSITE" id="PS50294">
    <property type="entry name" value="WD_REPEATS_REGION"/>
    <property type="match status" value="1"/>
</dbReference>
<dbReference type="InParanoid" id="A0A2G5F3G7"/>
<dbReference type="STRING" id="218851.A0A2G5F3G7"/>
<dbReference type="InterPro" id="IPR015943">
    <property type="entry name" value="WD40/YVTN_repeat-like_dom_sf"/>
</dbReference>
<evidence type="ECO:0000256" key="2">
    <source>
        <dbReference type="ARBA" id="ARBA00022737"/>
    </source>
</evidence>
<dbReference type="Gene3D" id="1.20.1280.50">
    <property type="match status" value="1"/>
</dbReference>
<proteinExistence type="predicted"/>
<evidence type="ECO:0000259" key="4">
    <source>
        <dbReference type="PROSITE" id="PS50181"/>
    </source>
</evidence>
<dbReference type="OrthoDB" id="727118at2759"/>
<dbReference type="InterPro" id="IPR020472">
    <property type="entry name" value="WD40_PAC1"/>
</dbReference>
<dbReference type="SUPFAM" id="SSF81383">
    <property type="entry name" value="F-box domain"/>
    <property type="match status" value="1"/>
</dbReference>
<dbReference type="InterPro" id="IPR019775">
    <property type="entry name" value="WD40_repeat_CS"/>
</dbReference>
<dbReference type="InterPro" id="IPR001810">
    <property type="entry name" value="F-box_dom"/>
</dbReference>
<keyword evidence="1 3" id="KW-0853">WD repeat</keyword>
<dbReference type="SUPFAM" id="SSF50978">
    <property type="entry name" value="WD40 repeat-like"/>
    <property type="match status" value="1"/>
</dbReference>
<dbReference type="AlphaFoldDB" id="A0A2G5F3G7"/>
<dbReference type="PANTHER" id="PTHR22847">
    <property type="entry name" value="WD40 REPEAT PROTEIN"/>
    <property type="match status" value="1"/>
</dbReference>
<keyword evidence="6" id="KW-1185">Reference proteome</keyword>
<dbReference type="PROSITE" id="PS50082">
    <property type="entry name" value="WD_REPEATS_2"/>
    <property type="match status" value="3"/>
</dbReference>
<organism evidence="5 6">
    <name type="scientific">Aquilegia coerulea</name>
    <name type="common">Rocky mountain columbine</name>
    <dbReference type="NCBI Taxonomy" id="218851"/>
    <lineage>
        <taxon>Eukaryota</taxon>
        <taxon>Viridiplantae</taxon>
        <taxon>Streptophyta</taxon>
        <taxon>Embryophyta</taxon>
        <taxon>Tracheophyta</taxon>
        <taxon>Spermatophyta</taxon>
        <taxon>Magnoliopsida</taxon>
        <taxon>Ranunculales</taxon>
        <taxon>Ranunculaceae</taxon>
        <taxon>Thalictroideae</taxon>
        <taxon>Aquilegia</taxon>
    </lineage>
</organism>
<name>A0A2G5F3G7_AQUCA</name>
<reference evidence="5 6" key="1">
    <citation type="submission" date="2017-09" db="EMBL/GenBank/DDBJ databases">
        <title>WGS assembly of Aquilegia coerulea Goldsmith.</title>
        <authorList>
            <person name="Hodges S."/>
            <person name="Kramer E."/>
            <person name="Nordborg M."/>
            <person name="Tomkins J."/>
            <person name="Borevitz J."/>
            <person name="Derieg N."/>
            <person name="Yan J."/>
            <person name="Mihaltcheva S."/>
            <person name="Hayes R.D."/>
            <person name="Rokhsar D."/>
        </authorList>
    </citation>
    <scope>NUCLEOTIDE SEQUENCE [LARGE SCALE GENOMIC DNA]</scope>
    <source>
        <strain evidence="6">cv. Goldsmith</strain>
    </source>
</reference>
<dbReference type="SMART" id="SM00320">
    <property type="entry name" value="WD40"/>
    <property type="match status" value="5"/>
</dbReference>
<dbReference type="InterPro" id="IPR036322">
    <property type="entry name" value="WD40_repeat_dom_sf"/>
</dbReference>
<dbReference type="Pfam" id="PF00400">
    <property type="entry name" value="WD40"/>
    <property type="match status" value="3"/>
</dbReference>
<evidence type="ECO:0000313" key="5">
    <source>
        <dbReference type="EMBL" id="PIA62544.1"/>
    </source>
</evidence>
<feature type="repeat" description="WD" evidence="3">
    <location>
        <begin position="209"/>
        <end position="224"/>
    </location>
</feature>
<feature type="domain" description="F-box" evidence="4">
    <location>
        <begin position="2"/>
        <end position="48"/>
    </location>
</feature>
<keyword evidence="2" id="KW-0677">Repeat</keyword>
<dbReference type="EMBL" id="KZ305019">
    <property type="protein sequence ID" value="PIA62544.1"/>
    <property type="molecule type" value="Genomic_DNA"/>
</dbReference>
<evidence type="ECO:0000313" key="6">
    <source>
        <dbReference type="Proteomes" id="UP000230069"/>
    </source>
</evidence>
<accession>A0A2G5F3G7</accession>
<gene>
    <name evidence="5" type="ORF">AQUCO_00200512v1</name>
</gene>
<dbReference type="InterPro" id="IPR036047">
    <property type="entry name" value="F-box-like_dom_sf"/>
</dbReference>
<dbReference type="Proteomes" id="UP000230069">
    <property type="component" value="Unassembled WGS sequence"/>
</dbReference>
<dbReference type="PROSITE" id="PS50181">
    <property type="entry name" value="FBOX"/>
    <property type="match status" value="1"/>
</dbReference>
<dbReference type="Gene3D" id="2.130.10.10">
    <property type="entry name" value="YVTN repeat-like/Quinoprotein amine dehydrogenase"/>
    <property type="match status" value="2"/>
</dbReference>
<protein>
    <recommendedName>
        <fullName evidence="4">F-box domain-containing protein</fullName>
    </recommendedName>
</protein>
<dbReference type="InterPro" id="IPR001680">
    <property type="entry name" value="WD40_rpt"/>
</dbReference>
<dbReference type="PRINTS" id="PR00320">
    <property type="entry name" value="GPROTEINBRPT"/>
</dbReference>
<evidence type="ECO:0000256" key="1">
    <source>
        <dbReference type="ARBA" id="ARBA00022574"/>
    </source>
</evidence>
<feature type="repeat" description="WD" evidence="3">
    <location>
        <begin position="238"/>
        <end position="280"/>
    </location>
</feature>
<sequence length="485" mass="54117">MTRTIDDLDTDALAQCASYLDLQDVSNMAMTSKYLKSVAYSDPVWRGLFRKRWPFQMSSNFLPESGIKEAYLHRHIALNQFKFNDPWSRQFLSDSTPYTHILIDQNDIILAQDWKIIMNVDAFAFEKDNMVTMRNHNARITCIRLFPFHETSVFRSETQKKDTVLVTASCDHTIRLWWNGRSQRCFKGHNGPVTTIGDRLLGESSRIVFASGGSDGTVRLWSLKFSGKRGQHALKTTFYGHERPISVLTVAGHKASLLVSISKDAKVRVWDATTPSSTHSSGCVGTTSAPVGFSGCKSREPVGMKCHESLIYVAAGSLVTAIDLRTMQYACTSAIQPDIYSFEMLPSKVLLCTGGSDKAMLWDIRRSQKNPKPVTEFGHSDPVSHLHMDPYKVVTGSVMGSDINVWDPNTGMLLNSLKCYNPEDPNTIGGCCAMAVNGSRIVTASLNGDIRYKEYTHAMSLISSSEADIDSKFWEPQVHSYDSDD</sequence>
<dbReference type="PANTHER" id="PTHR22847:SF746">
    <property type="entry name" value="OS01G0185400 PROTEIN"/>
    <property type="match status" value="1"/>
</dbReference>
<evidence type="ECO:0000256" key="3">
    <source>
        <dbReference type="PROSITE-ProRule" id="PRU00221"/>
    </source>
</evidence>
<dbReference type="Pfam" id="PF00646">
    <property type="entry name" value="F-box"/>
    <property type="match status" value="1"/>
</dbReference>
<dbReference type="PROSITE" id="PS00678">
    <property type="entry name" value="WD_REPEATS_1"/>
    <property type="match status" value="1"/>
</dbReference>